<keyword evidence="10" id="KW-1185">Reference proteome</keyword>
<evidence type="ECO:0000256" key="5">
    <source>
        <dbReference type="ARBA" id="ARBA00023136"/>
    </source>
</evidence>
<feature type="transmembrane region" description="Helical" evidence="7">
    <location>
        <begin position="985"/>
        <end position="1011"/>
    </location>
</feature>
<evidence type="ECO:0000313" key="11">
    <source>
        <dbReference type="WBParaSite" id="maker-uti_cns_0009267-snap-gene-0.2-mRNA-1"/>
    </source>
</evidence>
<evidence type="ECO:0000259" key="9">
    <source>
        <dbReference type="PROSITE" id="PS50835"/>
    </source>
</evidence>
<evidence type="ECO:0000256" key="4">
    <source>
        <dbReference type="ARBA" id="ARBA00022989"/>
    </source>
</evidence>
<dbReference type="Gene3D" id="2.60.40.10">
    <property type="entry name" value="Immunoglobulins"/>
    <property type="match status" value="2"/>
</dbReference>
<feature type="transmembrane region" description="Helical" evidence="7">
    <location>
        <begin position="1157"/>
        <end position="1177"/>
    </location>
</feature>
<evidence type="ECO:0000256" key="7">
    <source>
        <dbReference type="SAM" id="Phobius"/>
    </source>
</evidence>
<dbReference type="InterPro" id="IPR003599">
    <property type="entry name" value="Ig_sub"/>
</dbReference>
<feature type="compositionally biased region" description="Low complexity" evidence="6">
    <location>
        <begin position="907"/>
        <end position="924"/>
    </location>
</feature>
<feature type="compositionally biased region" description="Acidic residues" evidence="6">
    <location>
        <begin position="859"/>
        <end position="870"/>
    </location>
</feature>
<dbReference type="SUPFAM" id="SSF48726">
    <property type="entry name" value="Immunoglobulin"/>
    <property type="match status" value="1"/>
</dbReference>
<feature type="signal peptide" evidence="8">
    <location>
        <begin position="1"/>
        <end position="20"/>
    </location>
</feature>
<dbReference type="InterPro" id="IPR007110">
    <property type="entry name" value="Ig-like_dom"/>
</dbReference>
<dbReference type="Gene3D" id="2.70.220.10">
    <property type="entry name" value="Ganglioside GM2 activator"/>
    <property type="match status" value="1"/>
</dbReference>
<feature type="domain" description="Ig-like" evidence="9">
    <location>
        <begin position="551"/>
        <end position="638"/>
    </location>
</feature>
<dbReference type="InterPro" id="IPR013783">
    <property type="entry name" value="Ig-like_fold"/>
</dbReference>
<dbReference type="PANTHER" id="PTHR12489">
    <property type="entry name" value="LIPOMA HMGIC FUSION PARTNER-LIKE PROTEIN"/>
    <property type="match status" value="1"/>
</dbReference>
<dbReference type="PANTHER" id="PTHR12489:SF1">
    <property type="entry name" value="LP10272P"/>
    <property type="match status" value="1"/>
</dbReference>
<dbReference type="Gene3D" id="1.20.140.150">
    <property type="match status" value="1"/>
</dbReference>
<evidence type="ECO:0000256" key="8">
    <source>
        <dbReference type="SAM" id="SignalP"/>
    </source>
</evidence>
<feature type="region of interest" description="Disordered" evidence="6">
    <location>
        <begin position="111"/>
        <end position="132"/>
    </location>
</feature>
<dbReference type="Pfam" id="PF10242">
    <property type="entry name" value="L_HMGIC_fpl"/>
    <property type="match status" value="1"/>
</dbReference>
<dbReference type="SMART" id="SM00409">
    <property type="entry name" value="IG"/>
    <property type="match status" value="2"/>
</dbReference>
<comment type="subcellular location">
    <subcellularLocation>
        <location evidence="1">Membrane</location>
        <topology evidence="1">Multi-pass membrane protein</topology>
    </subcellularLocation>
</comment>
<feature type="domain" description="Ig-like" evidence="9">
    <location>
        <begin position="454"/>
        <end position="532"/>
    </location>
</feature>
<dbReference type="InterPro" id="IPR036846">
    <property type="entry name" value="GM2-AP_sf"/>
</dbReference>
<dbReference type="InterPro" id="IPR019372">
    <property type="entry name" value="LHFPL"/>
</dbReference>
<dbReference type="Proteomes" id="UP000095280">
    <property type="component" value="Unplaced"/>
</dbReference>
<feature type="transmembrane region" description="Helical" evidence="7">
    <location>
        <begin position="1073"/>
        <end position="1095"/>
    </location>
</feature>
<dbReference type="AlphaFoldDB" id="A0A1I8I158"/>
<protein>
    <submittedName>
        <fullName evidence="11">Ig-like domain-containing protein</fullName>
    </submittedName>
</protein>
<evidence type="ECO:0000256" key="1">
    <source>
        <dbReference type="ARBA" id="ARBA00004141"/>
    </source>
</evidence>
<dbReference type="InterPro" id="IPR016186">
    <property type="entry name" value="C-type_lectin-like/link_sf"/>
</dbReference>
<dbReference type="InterPro" id="IPR016187">
    <property type="entry name" value="CTDL_fold"/>
</dbReference>
<dbReference type="SUPFAM" id="SSF56436">
    <property type="entry name" value="C-type lectin-like"/>
    <property type="match status" value="1"/>
</dbReference>
<dbReference type="GO" id="GO:0016020">
    <property type="term" value="C:membrane"/>
    <property type="evidence" value="ECO:0007669"/>
    <property type="project" value="UniProtKB-SubCell"/>
</dbReference>
<evidence type="ECO:0000256" key="6">
    <source>
        <dbReference type="SAM" id="MobiDB-lite"/>
    </source>
</evidence>
<dbReference type="WBParaSite" id="maker-uti_cns_0009267-snap-gene-0.2-mRNA-1">
    <property type="protein sequence ID" value="maker-uti_cns_0009267-snap-gene-0.2-mRNA-1"/>
    <property type="gene ID" value="maker-uti_cns_0009267-snap-gene-0.2"/>
</dbReference>
<keyword evidence="5 7" id="KW-0472">Membrane</keyword>
<organism evidence="10 11">
    <name type="scientific">Macrostomum lignano</name>
    <dbReference type="NCBI Taxonomy" id="282301"/>
    <lineage>
        <taxon>Eukaryota</taxon>
        <taxon>Metazoa</taxon>
        <taxon>Spiralia</taxon>
        <taxon>Lophotrochozoa</taxon>
        <taxon>Platyhelminthes</taxon>
        <taxon>Rhabditophora</taxon>
        <taxon>Macrostomorpha</taxon>
        <taxon>Macrostomida</taxon>
        <taxon>Macrostomidae</taxon>
        <taxon>Macrostomum</taxon>
    </lineage>
</organism>
<feature type="compositionally biased region" description="Low complexity" evidence="6">
    <location>
        <begin position="880"/>
        <end position="894"/>
    </location>
</feature>
<feature type="chain" id="PRO_5009320613" evidence="8">
    <location>
        <begin position="21"/>
        <end position="1248"/>
    </location>
</feature>
<dbReference type="InterPro" id="IPR036179">
    <property type="entry name" value="Ig-like_dom_sf"/>
</dbReference>
<evidence type="ECO:0000256" key="3">
    <source>
        <dbReference type="ARBA" id="ARBA00022729"/>
    </source>
</evidence>
<proteinExistence type="predicted"/>
<reference evidence="11" key="1">
    <citation type="submission" date="2016-11" db="UniProtKB">
        <authorList>
            <consortium name="WormBaseParasite"/>
        </authorList>
    </citation>
    <scope>IDENTIFICATION</scope>
</reference>
<name>A0A1I8I158_9PLAT</name>
<feature type="compositionally biased region" description="Basic and acidic residues" evidence="6">
    <location>
        <begin position="120"/>
        <end position="132"/>
    </location>
</feature>
<keyword evidence="3 8" id="KW-0732">Signal</keyword>
<dbReference type="Gene3D" id="3.10.100.10">
    <property type="entry name" value="Mannose-Binding Protein A, subunit A"/>
    <property type="match status" value="1"/>
</dbReference>
<keyword evidence="4 7" id="KW-1133">Transmembrane helix</keyword>
<keyword evidence="2 7" id="KW-0812">Transmembrane</keyword>
<evidence type="ECO:0000313" key="10">
    <source>
        <dbReference type="Proteomes" id="UP000095280"/>
    </source>
</evidence>
<dbReference type="SUPFAM" id="SSF63707">
    <property type="entry name" value="Ganglioside M2 (gm2) activator"/>
    <property type="match status" value="1"/>
</dbReference>
<dbReference type="CDD" id="cd00037">
    <property type="entry name" value="CLECT"/>
    <property type="match status" value="1"/>
</dbReference>
<feature type="region of interest" description="Disordered" evidence="6">
    <location>
        <begin position="859"/>
        <end position="925"/>
    </location>
</feature>
<accession>A0A1I8I158</accession>
<dbReference type="PROSITE" id="PS50835">
    <property type="entry name" value="IG_LIKE"/>
    <property type="match status" value="2"/>
</dbReference>
<sequence>LLTMRLCLLVLAAFAASVCADSGQLVMTCRDGWTLFHTNYEASCLKLMSEPMLFDDSYKACQADKARLLSFAHRMDKVYFINDLIVKSNQHDTDSTSLWFFDPTFMHRSLPRARGHGKHQRTEKEEKPDEAPKPQFWMVINPNKDHSKIELEANKTNIPRNFICEAPAHPAAQRPQFQIEPEHLFITEALIKPATEETTKKADKEARPFIVTFNCLAYGMPKPTVEWRLVKKVANESLITELIDAKITTNPHEPLKDHSTTSTSFFNLQRDCKAHHPCPPDSIEERSQLVIVNPQFMDLTKAVVCLAKNEFGSVISREAQFFVTKMGEFAKKEDEVTVKAGMSAIVSNAITTEPDAAAAECYIVEKPRAGPPRPRLIPLEQLNQMLHGAIQMSKATFDLIIDSAGPKVNEEFLCRARLHNGRMGHTIALTVEPCIKEQGCDLEAKPVSVVEGYPAVLSMNPLSNRIIRFGDDFLLECPCTGKRRPDEELTVEWNLNNKTDMPVVEVPVLPRFSAMLVRDAKPEEHSGTYFCQCIRGQEKSDWRSIDVQVLPLLEPADHREIITVKAGQKASFGCRVNAELAGLGVFVEPMRDAETLADFLARTDDKRIEIMRGSANHYTVGIDDVKESDAGVYGCRVTVNFFEKWITHDTFYSTLIVENFCVCAALLLTISSANAFKFSRCGGNDDINVQAISLEPSVITLPGRITLGFAGKIQRPFDNIDMKIELVRKTWLGNVRIPCIFNIGSCSYPDLCNLLDRMEREDWVGISARIAAEIRQLIASVDSEGLQACPYQPAELEIADRSLDLPGIPSLLAAIANTLAQVCSRNQCVLDAHAALTPESGAPLFSSFRMLALEDEDAGDGALAAEEEAEIGSGSHSRSLTPQHQQLLHHQTPTRCSMGSLASTWEPPQHQQLQPLQPHQQRQQAHSCKTLQLLERRRKVAADADGGSTFGAASEFAAVLGGSASPSRQRLLEHRHHQQQQPLRCLWAGWVFMCWASGMMASAAFLLPYWLKGSRDSAAAVPDSAAAARHLSDLGLFRLCAYPALGPDGRVQLVLDCGHYRHLSEIPSPAWRAAFALMAAASCLTLLLTFFLAFSGFRLLVLRIRPVLVACGLAQLSAAICILLTCLLYPIGWSANPDVAQVCGSSARSFRLGRCQLGWAFVLACASGFLATATVAFPVQIARHYLLPVESSARDVHRPAAAAAGRRPYAQIGTGRYQLQGCSPGLRQPLLRDSRPGSACVDCAPAAV</sequence>
<evidence type="ECO:0000256" key="2">
    <source>
        <dbReference type="ARBA" id="ARBA00022692"/>
    </source>
</evidence>
<feature type="transmembrane region" description="Helical" evidence="7">
    <location>
        <begin position="1107"/>
        <end position="1131"/>
    </location>
</feature>